<evidence type="ECO:0000313" key="3">
    <source>
        <dbReference type="EMBL" id="OSX75250.1"/>
    </source>
</evidence>
<dbReference type="CDD" id="cd18809">
    <property type="entry name" value="SF1_C_RecD"/>
    <property type="match status" value="1"/>
</dbReference>
<dbReference type="InterPro" id="IPR010285">
    <property type="entry name" value="DNA_helicase_pif1-like_DEAD"/>
</dbReference>
<dbReference type="Proteomes" id="UP000218209">
    <property type="component" value="Unassembled WGS sequence"/>
</dbReference>
<keyword evidence="1" id="KW-0547">Nucleotide-binding</keyword>
<dbReference type="InterPro" id="IPR051055">
    <property type="entry name" value="PIF1_helicase"/>
</dbReference>
<proteinExistence type="inferred from homology"/>
<dbReference type="PANTHER" id="PTHR47642">
    <property type="entry name" value="ATP-DEPENDENT DNA HELICASE"/>
    <property type="match status" value="1"/>
</dbReference>
<comment type="catalytic activity">
    <reaction evidence="1">
        <text>ATP + H2O = ADP + phosphate + H(+)</text>
        <dbReference type="Rhea" id="RHEA:13065"/>
        <dbReference type="ChEBI" id="CHEBI:15377"/>
        <dbReference type="ChEBI" id="CHEBI:15378"/>
        <dbReference type="ChEBI" id="CHEBI:30616"/>
        <dbReference type="ChEBI" id="CHEBI:43474"/>
        <dbReference type="ChEBI" id="CHEBI:456216"/>
        <dbReference type="EC" id="5.6.2.3"/>
    </reaction>
</comment>
<dbReference type="OrthoDB" id="272985at2759"/>
<keyword evidence="1" id="KW-0067">ATP-binding</keyword>
<dbReference type="InterPro" id="IPR027417">
    <property type="entry name" value="P-loop_NTPase"/>
</dbReference>
<keyword evidence="1" id="KW-0378">Hydrolase</keyword>
<comment type="similarity">
    <text evidence="1">Belongs to the helicase family.</text>
</comment>
<name>A0A1X6P3C4_PORUM</name>
<evidence type="ECO:0000313" key="4">
    <source>
        <dbReference type="Proteomes" id="UP000218209"/>
    </source>
</evidence>
<feature type="domain" description="DNA helicase Pif1-like DEAD-box helicase" evidence="2">
    <location>
        <begin position="24"/>
        <end position="159"/>
    </location>
</feature>
<dbReference type="Pfam" id="PF05970">
    <property type="entry name" value="PIF1"/>
    <property type="match status" value="1"/>
</dbReference>
<dbReference type="GO" id="GO:0016887">
    <property type="term" value="F:ATP hydrolysis activity"/>
    <property type="evidence" value="ECO:0007669"/>
    <property type="project" value="RHEA"/>
</dbReference>
<dbReference type="GO" id="GO:0000723">
    <property type="term" value="P:telomere maintenance"/>
    <property type="evidence" value="ECO:0007669"/>
    <property type="project" value="InterPro"/>
</dbReference>
<keyword evidence="1" id="KW-0233">DNA recombination</keyword>
<dbReference type="GO" id="GO:0006310">
    <property type="term" value="P:DNA recombination"/>
    <property type="evidence" value="ECO:0007669"/>
    <property type="project" value="UniProtKB-KW"/>
</dbReference>
<evidence type="ECO:0000259" key="2">
    <source>
        <dbReference type="Pfam" id="PF05970"/>
    </source>
</evidence>
<keyword evidence="4" id="KW-1185">Reference proteome</keyword>
<protein>
    <recommendedName>
        <fullName evidence="1">ATP-dependent DNA helicase</fullName>
        <ecNumber evidence="1">5.6.2.3</ecNumber>
    </recommendedName>
</protein>
<gene>
    <name evidence="3" type="ORF">BU14_0244s0010</name>
</gene>
<dbReference type="EC" id="5.6.2.3" evidence="1"/>
<dbReference type="AlphaFoldDB" id="A0A1X6P3C4"/>
<accession>A0A1X6P3C4</accession>
<keyword evidence="1" id="KW-0347">Helicase</keyword>
<comment type="cofactor">
    <cofactor evidence="1">
        <name>Mg(2+)</name>
        <dbReference type="ChEBI" id="CHEBI:18420"/>
    </cofactor>
</comment>
<dbReference type="EMBL" id="KV918910">
    <property type="protein sequence ID" value="OSX75250.1"/>
    <property type="molecule type" value="Genomic_DNA"/>
</dbReference>
<dbReference type="GO" id="GO:0005524">
    <property type="term" value="F:ATP binding"/>
    <property type="evidence" value="ECO:0007669"/>
    <property type="project" value="UniProtKB-KW"/>
</dbReference>
<dbReference type="GO" id="GO:0043139">
    <property type="term" value="F:5'-3' DNA helicase activity"/>
    <property type="evidence" value="ECO:0007669"/>
    <property type="project" value="UniProtKB-EC"/>
</dbReference>
<organism evidence="3 4">
    <name type="scientific">Porphyra umbilicalis</name>
    <name type="common">Purple laver</name>
    <name type="synonym">Red alga</name>
    <dbReference type="NCBI Taxonomy" id="2786"/>
    <lineage>
        <taxon>Eukaryota</taxon>
        <taxon>Rhodophyta</taxon>
        <taxon>Bangiophyceae</taxon>
        <taxon>Bangiales</taxon>
        <taxon>Bangiaceae</taxon>
        <taxon>Porphyra</taxon>
    </lineage>
</organism>
<dbReference type="Gene3D" id="3.40.50.300">
    <property type="entry name" value="P-loop containing nucleotide triphosphate hydrolases"/>
    <property type="match status" value="1"/>
</dbReference>
<keyword evidence="1" id="KW-0227">DNA damage</keyword>
<dbReference type="SUPFAM" id="SSF52540">
    <property type="entry name" value="P-loop containing nucleoside triphosphate hydrolases"/>
    <property type="match status" value="2"/>
</dbReference>
<evidence type="ECO:0000256" key="1">
    <source>
        <dbReference type="RuleBase" id="RU363044"/>
    </source>
</evidence>
<reference evidence="3 4" key="1">
    <citation type="submission" date="2017-03" db="EMBL/GenBank/DDBJ databases">
        <title>WGS assembly of Porphyra umbilicalis.</title>
        <authorList>
            <person name="Brawley S.H."/>
            <person name="Blouin N.A."/>
            <person name="Ficko-Blean E."/>
            <person name="Wheeler G.L."/>
            <person name="Lohr M."/>
            <person name="Goodson H.V."/>
            <person name="Jenkins J.W."/>
            <person name="Blaby-Haas C.E."/>
            <person name="Helliwell K.E."/>
            <person name="Chan C."/>
            <person name="Marriage T."/>
            <person name="Bhattacharya D."/>
            <person name="Klein A.S."/>
            <person name="Badis Y."/>
            <person name="Brodie J."/>
            <person name="Cao Y."/>
            <person name="Collen J."/>
            <person name="Dittami S.M."/>
            <person name="Gachon C.M."/>
            <person name="Green B.R."/>
            <person name="Karpowicz S."/>
            <person name="Kim J.W."/>
            <person name="Kudahl U."/>
            <person name="Lin S."/>
            <person name="Michel G."/>
            <person name="Mittag M."/>
            <person name="Olson B.J."/>
            <person name="Pangilinan J."/>
            <person name="Peng Y."/>
            <person name="Qiu H."/>
            <person name="Shu S."/>
            <person name="Singer J.T."/>
            <person name="Smith A.G."/>
            <person name="Sprecher B.N."/>
            <person name="Wagner V."/>
            <person name="Wang W."/>
            <person name="Wang Z.-Y."/>
            <person name="Yan J."/>
            <person name="Yarish C."/>
            <person name="Zoeuner-Riek S."/>
            <person name="Zhuang Y."/>
            <person name="Zou Y."/>
            <person name="Lindquist E.A."/>
            <person name="Grimwood J."/>
            <person name="Barry K."/>
            <person name="Rokhsar D.S."/>
            <person name="Schmutz J."/>
            <person name="Stiller J.W."/>
            <person name="Grossman A.R."/>
            <person name="Prochnik S.E."/>
        </authorList>
    </citation>
    <scope>NUCLEOTIDE SEQUENCE [LARGE SCALE GENOMIC DNA]</scope>
    <source>
        <strain evidence="3">4086291</strain>
    </source>
</reference>
<keyword evidence="1" id="KW-0234">DNA repair</keyword>
<dbReference type="GO" id="GO:0006281">
    <property type="term" value="P:DNA repair"/>
    <property type="evidence" value="ECO:0007669"/>
    <property type="project" value="UniProtKB-KW"/>
</dbReference>
<sequence length="431" mass="47825">MATFDLDPSQQQAWEQFLARKNVGLFGRAGSGKSTVLGRAISHARRVHGVASVGVVAWTTTAASIIDGCTFHKFLGIKVDDRAKEVILKKVSGNRFVRDKLRKTKVIFVDEVPQFDSKWFSVFEYLVRQLAPPYKHALPWGGVQVVVGGDPLQLGPVCRVKETAPPPPVFMCRVFRDSFLSRYGLLVFLLGTHRQSSGGWFVQCLDRIRVGTFTDMDLLVLNATSAGVTDAEWASRTQLRALNKDVNEFNREKLAELPRATTVYTCADTINPRITHPARIEYIKKRLQQVAPLDVTVKAGAVVMLTREVEGIPTATQGTIEQCGEVSVDCVFGGKKVVVPLVPFDIIDNCGTLLGTRKAMPLLLAWAMTIHRAQGANLDSLAVDFSNLRWREPGLVYSGISRCRLFEHLYVRGLTRDQIVVCADAMSFYNL</sequence>